<dbReference type="Pfam" id="PF00096">
    <property type="entry name" value="zf-C2H2"/>
    <property type="match status" value="8"/>
</dbReference>
<organism evidence="8 9">
    <name type="scientific">Echinops telfairi</name>
    <name type="common">Lesser hedgehog tenrec</name>
    <dbReference type="NCBI Taxonomy" id="9371"/>
    <lineage>
        <taxon>Eukaryota</taxon>
        <taxon>Metazoa</taxon>
        <taxon>Chordata</taxon>
        <taxon>Craniata</taxon>
        <taxon>Vertebrata</taxon>
        <taxon>Euteleostomi</taxon>
        <taxon>Mammalia</taxon>
        <taxon>Eutheria</taxon>
        <taxon>Afrotheria</taxon>
        <taxon>Tenrecidae</taxon>
        <taxon>Tenrecinae</taxon>
        <taxon>Echinops</taxon>
    </lineage>
</organism>
<dbReference type="GeneID" id="101648835"/>
<dbReference type="SUPFAM" id="SSF109640">
    <property type="entry name" value="KRAB domain (Kruppel-associated box)"/>
    <property type="match status" value="1"/>
</dbReference>
<dbReference type="PANTHER" id="PTHR14196:SF12">
    <property type="entry name" value="ZINC FINGER PROTEIN 208-LIKE"/>
    <property type="match status" value="1"/>
</dbReference>
<keyword evidence="2" id="KW-0677">Repeat</keyword>
<feature type="domain" description="C2H2-type" evidence="6">
    <location>
        <begin position="384"/>
        <end position="411"/>
    </location>
</feature>
<dbReference type="SUPFAM" id="SSF57667">
    <property type="entry name" value="beta-beta-alpha zinc fingers"/>
    <property type="match status" value="6"/>
</dbReference>
<feature type="domain" description="C2H2-type" evidence="6">
    <location>
        <begin position="440"/>
        <end position="467"/>
    </location>
</feature>
<sequence>MAISFEDVTIIFTWEEWKSLNLSQKNLYRGVMWENYTNVMSVGKWNESHKPQEERFRYLGYDSVSCWQGWKNVSTQLCENQNNVETVQEVHAKDLMLKDLSYCQEWLILSTQVPRYGNYEMKFEGKSLRNFKCKKFIPWQSVETKNAQDYGREIYVSGFSHNCQGNRYCLAISRKSHAVEKEPKLLVHSYIPLEGPLPEFIEETCQNDLLKNSTAEKYCGCSKCKDMYYWNSEYVLCKRKPFEEKLYQCSIRTARFPQRSDLYRQPRIHIGKHLCGCDEVNSHFRQNSGVHFNHTAPTIPYICNACGQSFHQIASFHSHQRVHTAETLHKSEWDKDFSRNSLLHIHQRLHIADKPFKCNQCGKSFSQSSVLHVHQRVHTGEKPYKCDECGKGFSQSSNLRIHQLVHTGERSYKCDDCGKGFTQRSNLQIHQRVHTGEKPYKCNDCGKDFSHSSDLRIHQRVHTGEKPYICHECGKGFSKSSKLHTHQRVHTGEKPYKCAECGRGFSQRSHLLIHQRVHTGERPYTCEECGKGFSHSSNLLIHQRVHTGEKPYQCVECGKGFSHSSALRIHQRVHTGEKPPKYHEYYKKLKRNPSLDNNRSRENLVLLSSFSQDSIFMPDKCCWERSPAALT</sequence>
<feature type="domain" description="C2H2-type" evidence="6">
    <location>
        <begin position="356"/>
        <end position="383"/>
    </location>
</feature>
<keyword evidence="8" id="KW-1185">Reference proteome</keyword>
<reference evidence="9" key="1">
    <citation type="submission" date="2025-08" db="UniProtKB">
        <authorList>
            <consortium name="RefSeq"/>
        </authorList>
    </citation>
    <scope>IDENTIFICATION</scope>
</reference>
<keyword evidence="1" id="KW-0479">Metal-binding</keyword>
<evidence type="ECO:0000256" key="1">
    <source>
        <dbReference type="ARBA" id="ARBA00022723"/>
    </source>
</evidence>
<evidence type="ECO:0000259" key="6">
    <source>
        <dbReference type="PROSITE" id="PS50157"/>
    </source>
</evidence>
<dbReference type="RefSeq" id="XP_012863709.1">
    <property type="nucleotide sequence ID" value="XM_013008255.2"/>
</dbReference>
<gene>
    <name evidence="9" type="primary">ZNF214</name>
</gene>
<dbReference type="Pfam" id="PF01352">
    <property type="entry name" value="KRAB"/>
    <property type="match status" value="1"/>
</dbReference>
<dbReference type="InterPro" id="IPR050717">
    <property type="entry name" value="C2H2-ZF_Transcription_Reg"/>
</dbReference>
<evidence type="ECO:0000259" key="7">
    <source>
        <dbReference type="PROSITE" id="PS50805"/>
    </source>
</evidence>
<dbReference type="PROSITE" id="PS50805">
    <property type="entry name" value="KRAB"/>
    <property type="match status" value="1"/>
</dbReference>
<dbReference type="RefSeq" id="XP_045146939.1">
    <property type="nucleotide sequence ID" value="XM_045291004.1"/>
</dbReference>
<dbReference type="InterPro" id="IPR036236">
    <property type="entry name" value="Znf_C2H2_sf"/>
</dbReference>
<dbReference type="SMART" id="SM00349">
    <property type="entry name" value="KRAB"/>
    <property type="match status" value="1"/>
</dbReference>
<feature type="domain" description="C2H2-type" evidence="6">
    <location>
        <begin position="412"/>
        <end position="439"/>
    </location>
</feature>
<evidence type="ECO:0000256" key="3">
    <source>
        <dbReference type="ARBA" id="ARBA00022771"/>
    </source>
</evidence>
<evidence type="ECO:0000256" key="2">
    <source>
        <dbReference type="ARBA" id="ARBA00022737"/>
    </source>
</evidence>
<evidence type="ECO:0000256" key="5">
    <source>
        <dbReference type="PROSITE-ProRule" id="PRU00042"/>
    </source>
</evidence>
<feature type="domain" description="C2H2-type" evidence="6">
    <location>
        <begin position="524"/>
        <end position="551"/>
    </location>
</feature>
<dbReference type="Gene3D" id="3.30.160.60">
    <property type="entry name" value="Classic Zinc Finger"/>
    <property type="match status" value="9"/>
</dbReference>
<dbReference type="PROSITE" id="PS50157">
    <property type="entry name" value="ZINC_FINGER_C2H2_2"/>
    <property type="match status" value="9"/>
</dbReference>
<keyword evidence="3 5" id="KW-0863">Zinc-finger</keyword>
<feature type="domain" description="KRAB" evidence="7">
    <location>
        <begin position="3"/>
        <end position="86"/>
    </location>
</feature>
<dbReference type="SMART" id="SM00355">
    <property type="entry name" value="ZnF_C2H2"/>
    <property type="match status" value="9"/>
</dbReference>
<evidence type="ECO:0000256" key="4">
    <source>
        <dbReference type="ARBA" id="ARBA00022833"/>
    </source>
</evidence>
<evidence type="ECO:0000313" key="8">
    <source>
        <dbReference type="Proteomes" id="UP000694863"/>
    </source>
</evidence>
<keyword evidence="4" id="KW-0862">Zinc</keyword>
<feature type="domain" description="C2H2-type" evidence="6">
    <location>
        <begin position="301"/>
        <end position="328"/>
    </location>
</feature>
<dbReference type="CDD" id="cd07765">
    <property type="entry name" value="KRAB_A-box"/>
    <property type="match status" value="1"/>
</dbReference>
<accession>A0ABM0ZTP6</accession>
<dbReference type="PROSITE" id="PS00028">
    <property type="entry name" value="ZINC_FINGER_C2H2_1"/>
    <property type="match status" value="9"/>
</dbReference>
<dbReference type="Gene3D" id="6.10.140.140">
    <property type="match status" value="1"/>
</dbReference>
<feature type="domain" description="C2H2-type" evidence="6">
    <location>
        <begin position="468"/>
        <end position="495"/>
    </location>
</feature>
<dbReference type="InterPro" id="IPR036051">
    <property type="entry name" value="KRAB_dom_sf"/>
</dbReference>
<dbReference type="Proteomes" id="UP000694863">
    <property type="component" value="Unplaced"/>
</dbReference>
<dbReference type="InterPro" id="IPR001909">
    <property type="entry name" value="KRAB"/>
</dbReference>
<name>A0ABM0ZTP6_ECHTE</name>
<evidence type="ECO:0000313" key="9">
    <source>
        <dbReference type="RefSeq" id="XP_012863709.1"/>
    </source>
</evidence>
<feature type="domain" description="C2H2-type" evidence="6">
    <location>
        <begin position="496"/>
        <end position="523"/>
    </location>
</feature>
<feature type="domain" description="C2H2-type" evidence="6">
    <location>
        <begin position="552"/>
        <end position="579"/>
    </location>
</feature>
<protein>
    <submittedName>
        <fullName evidence="9">Zinc finger protein 214 isoform X1</fullName>
    </submittedName>
</protein>
<proteinExistence type="predicted"/>
<dbReference type="InterPro" id="IPR013087">
    <property type="entry name" value="Znf_C2H2_type"/>
</dbReference>
<dbReference type="PANTHER" id="PTHR14196">
    <property type="entry name" value="ODD-SKIPPED - RELATED"/>
    <property type="match status" value="1"/>
</dbReference>